<reference evidence="1" key="1">
    <citation type="journal article" date="2011" name="PLoS ONE">
        <title>Ralstonia syzygii, the Blood Disease Bacterium and some Asian R. solanacearum strains form a single genomic species despite divergent lifestyles.</title>
        <authorList>
            <person name="Remenant B."/>
            <person name="de Cambiaire J.C."/>
            <person name="Cellier G."/>
            <person name="Jacobs J.M."/>
            <person name="Mangenot S."/>
            <person name="Barbe V."/>
            <person name="Lajus A."/>
            <person name="Vallenet D."/>
            <person name="Medigue C."/>
            <person name="Fegan M."/>
            <person name="Allen C."/>
            <person name="Prior P."/>
        </authorList>
    </citation>
    <scope>NUCLEOTIDE SEQUENCE</scope>
    <source>
        <strain evidence="1">R24</strain>
    </source>
</reference>
<organism evidence="1">
    <name type="scientific">Ralstonia syzygii R24</name>
    <dbReference type="NCBI Taxonomy" id="907261"/>
    <lineage>
        <taxon>Bacteria</taxon>
        <taxon>Pseudomonadati</taxon>
        <taxon>Pseudomonadota</taxon>
        <taxon>Betaproteobacteria</taxon>
        <taxon>Burkholderiales</taxon>
        <taxon>Burkholderiaceae</taxon>
        <taxon>Ralstonia</taxon>
        <taxon>Ralstonia solanacearum species complex</taxon>
    </lineage>
</organism>
<protein>
    <submittedName>
        <fullName evidence="1">Uncharacterized protein</fullName>
    </submittedName>
</protein>
<dbReference type="AlphaFoldDB" id="G3A1J5"/>
<accession>G3A1J5</accession>
<reference evidence="1" key="2">
    <citation type="submission" date="2011-04" db="EMBL/GenBank/DDBJ databases">
        <authorList>
            <person name="Genoscope - CEA"/>
        </authorList>
    </citation>
    <scope>NUCLEOTIDE SEQUENCE</scope>
    <source>
        <strain evidence="1">R24</strain>
    </source>
</reference>
<name>G3A1J5_9RALS</name>
<gene>
    <name evidence="1" type="ORF">RALSY_11090</name>
</gene>
<sequence length="33" mass="3941">MMEGVKKRNTYHGYMRIRALVGRIIDSFKVEKL</sequence>
<dbReference type="EMBL" id="FR854086">
    <property type="protein sequence ID" value="CCA85095.1"/>
    <property type="molecule type" value="Genomic_DNA"/>
</dbReference>
<proteinExistence type="predicted"/>
<evidence type="ECO:0000313" key="1">
    <source>
        <dbReference type="EMBL" id="CCA85095.1"/>
    </source>
</evidence>